<keyword evidence="3" id="KW-0479">Metal-binding</keyword>
<evidence type="ECO:0000259" key="12">
    <source>
        <dbReference type="PROSITE" id="PS50016"/>
    </source>
</evidence>
<comment type="caution">
    <text evidence="14">The sequence shown here is derived from an EMBL/GenBank/DDBJ whole genome shotgun (WGS) entry which is preliminary data.</text>
</comment>
<proteinExistence type="inferred from homology"/>
<sequence length="1093" mass="118988">MEAPAQAQTQTASRGGPRNERRGRRGNPNGRGNARGGRRGGGAQNTIVNLSEPSAPTDTASIASSDVSSNPRGRGSRRARGGQPRRGGPPPARGAAGAGRRAFGGRLTQTDAEANESSDPSLSAEAAEFVPGQPVVRRSRPTTTRPLQASRPSVPKSTADDFGTRVHEDISNHNYECTICTDEVLRSSKIWTCTLCWTTVHQKCVQHWYRNQKAQWNEQQAKNPTGDFRWRCPGCNSNLVEAPATYHCWCGKELSPSPASKALPPHSCGQTCSKPRPTCPHPCFLQCHAGPCPPCDLMGPVQSCFCGKNTSQKLCRETDYENGESCGETCGDLLPCGEHTCSRPCHSGVCGDCNVVVEARCFCGSETKEIVCSSREDPQGSYDPQEGEFFEGSFSCSKPCERLFDCGSHKCSKPCHAQDEQAAHCPHSPDVITTCPCGKTDLATLLANPRQSCQDPIPRCNEPCEKTLPCGHSCQAKCHTGDCGSCNLVIDIACRCGRTTTRSLCHQGDLQPPQCMRVCQANLNCARHKCGERCCTGEKKAIERQAAKRKQKLAAHVDLTVEAEHICIRTCDRLLKCGLHNCQQICHRGPCASCPEAIFDEIACDCGRTVLQPPQPCGTQPPACQSPCRRRPECGHPPVDHHCHGDDKTCPKCPFQVKRWCACGKRNMPNQPCHLQEAHCGLVCGKKLKCGLHSCRKLCHKPGECEDEGAQGVKCSQACGRAKLFCDHKCQQACHGAVPCNESIPCSAKTTISCPCGIQTQEVKCAATSSSPNPERAELKCDDECLRQDRNRRLAAALNIDPSTHTNDHVPYSDTTLALFRENRSWAETQEREFRVFSQSPSEVRLQYKAMPREQRQFLHALADDYGLESRSEDEEPYRYVVVYKGQRYVSAPSKTIGQCIKIRDAQAAEAAATAAASRNPTPPPIFKDDPFNAFLLLSPRFGLTAEEVTDTLQPDLAKASSSFTFSTYFLPTDEVAIRATAHYSSFLHPSAVEQELATLKPRLAETLGKTNLAGSVVLCHLSGAEEVTRREVKGQQDGSGWSAVAGRGAAVVKKTVVEEKGTGRKLLGLRKKKIGEQAKEKPWAALGSDVEC</sequence>
<organism evidence="14 15">
    <name type="scientific">Sarocladium strictum</name>
    <name type="common">Black bundle disease fungus</name>
    <name type="synonym">Acremonium strictum</name>
    <dbReference type="NCBI Taxonomy" id="5046"/>
    <lineage>
        <taxon>Eukaryota</taxon>
        <taxon>Fungi</taxon>
        <taxon>Dikarya</taxon>
        <taxon>Ascomycota</taxon>
        <taxon>Pezizomycotina</taxon>
        <taxon>Sordariomycetes</taxon>
        <taxon>Hypocreomycetidae</taxon>
        <taxon>Hypocreales</taxon>
        <taxon>Sarocladiaceae</taxon>
        <taxon>Sarocladium</taxon>
    </lineage>
</organism>
<dbReference type="SMART" id="SM00438">
    <property type="entry name" value="ZnF_NFX"/>
    <property type="match status" value="8"/>
</dbReference>
<dbReference type="SUPFAM" id="SSF82708">
    <property type="entry name" value="R3H domain"/>
    <property type="match status" value="1"/>
</dbReference>
<dbReference type="GO" id="GO:0000977">
    <property type="term" value="F:RNA polymerase II transcription regulatory region sequence-specific DNA binding"/>
    <property type="evidence" value="ECO:0007669"/>
    <property type="project" value="TreeGrafter"/>
</dbReference>
<dbReference type="PANTHER" id="PTHR12360:SF12">
    <property type="entry name" value="TRANSCRIPTIONAL REPRESSOR NF-X1"/>
    <property type="match status" value="1"/>
</dbReference>
<dbReference type="PANTHER" id="PTHR12360">
    <property type="entry name" value="NUCLEAR TRANSCRIPTION FACTOR, X-BOX BINDING 1 NFX1"/>
    <property type="match status" value="1"/>
</dbReference>
<dbReference type="Pfam" id="PF01422">
    <property type="entry name" value="zf-NF-X1"/>
    <property type="match status" value="6"/>
</dbReference>
<evidence type="ECO:0000256" key="10">
    <source>
        <dbReference type="PROSITE-ProRule" id="PRU00146"/>
    </source>
</evidence>
<feature type="compositionally biased region" description="Low complexity" evidence="11">
    <location>
        <begin position="93"/>
        <end position="106"/>
    </location>
</feature>
<evidence type="ECO:0000256" key="5">
    <source>
        <dbReference type="ARBA" id="ARBA00022771"/>
    </source>
</evidence>
<dbReference type="Gene3D" id="3.30.1370.50">
    <property type="entry name" value="R3H-like domain"/>
    <property type="match status" value="1"/>
</dbReference>
<evidence type="ECO:0000256" key="11">
    <source>
        <dbReference type="SAM" id="MobiDB-lite"/>
    </source>
</evidence>
<dbReference type="InterPro" id="IPR036867">
    <property type="entry name" value="R3H_dom_sf"/>
</dbReference>
<dbReference type="PROSITE" id="PS51061">
    <property type="entry name" value="R3H"/>
    <property type="match status" value="1"/>
</dbReference>
<reference evidence="14" key="1">
    <citation type="submission" date="2022-10" db="EMBL/GenBank/DDBJ databases">
        <title>Determination and structural analysis of whole genome sequence of Sarocladium strictum F4-1.</title>
        <authorList>
            <person name="Hu L."/>
            <person name="Jiang Y."/>
        </authorList>
    </citation>
    <scope>NUCLEOTIDE SEQUENCE</scope>
    <source>
        <strain evidence="14">F4-1</strain>
    </source>
</reference>
<feature type="compositionally biased region" description="Polar residues" evidence="11">
    <location>
        <begin position="107"/>
        <end position="121"/>
    </location>
</feature>
<evidence type="ECO:0000256" key="9">
    <source>
        <dbReference type="ARBA" id="ARBA00023242"/>
    </source>
</evidence>
<feature type="compositionally biased region" description="Polar residues" evidence="11">
    <location>
        <begin position="44"/>
        <end position="70"/>
    </location>
</feature>
<evidence type="ECO:0008006" key="16">
    <source>
        <dbReference type="Google" id="ProtNLM"/>
    </source>
</evidence>
<dbReference type="PROSITE" id="PS50016">
    <property type="entry name" value="ZF_PHD_2"/>
    <property type="match status" value="1"/>
</dbReference>
<evidence type="ECO:0000256" key="2">
    <source>
        <dbReference type="ARBA" id="ARBA00007269"/>
    </source>
</evidence>
<evidence type="ECO:0000259" key="13">
    <source>
        <dbReference type="PROSITE" id="PS51061"/>
    </source>
</evidence>
<dbReference type="SMART" id="SM00393">
    <property type="entry name" value="R3H"/>
    <property type="match status" value="1"/>
</dbReference>
<feature type="compositionally biased region" description="Polar residues" evidence="11">
    <location>
        <begin position="1"/>
        <end position="13"/>
    </location>
</feature>
<keyword evidence="6" id="KW-0862">Zinc</keyword>
<keyword evidence="9" id="KW-0539">Nucleus</keyword>
<evidence type="ECO:0000256" key="4">
    <source>
        <dbReference type="ARBA" id="ARBA00022737"/>
    </source>
</evidence>
<dbReference type="Pfam" id="PF01424">
    <property type="entry name" value="R3H"/>
    <property type="match status" value="1"/>
</dbReference>
<evidence type="ECO:0000256" key="6">
    <source>
        <dbReference type="ARBA" id="ARBA00022833"/>
    </source>
</evidence>
<dbReference type="GO" id="GO:0008270">
    <property type="term" value="F:zinc ion binding"/>
    <property type="evidence" value="ECO:0007669"/>
    <property type="project" value="UniProtKB-KW"/>
</dbReference>
<dbReference type="EMBL" id="JAPDFR010000001">
    <property type="protein sequence ID" value="KAK0392751.1"/>
    <property type="molecule type" value="Genomic_DNA"/>
</dbReference>
<dbReference type="GO" id="GO:0000122">
    <property type="term" value="P:negative regulation of transcription by RNA polymerase II"/>
    <property type="evidence" value="ECO:0007669"/>
    <property type="project" value="TreeGrafter"/>
</dbReference>
<keyword evidence="15" id="KW-1185">Reference proteome</keyword>
<dbReference type="Proteomes" id="UP001175261">
    <property type="component" value="Unassembled WGS sequence"/>
</dbReference>
<dbReference type="InterPro" id="IPR001374">
    <property type="entry name" value="R3H_dom"/>
</dbReference>
<evidence type="ECO:0000256" key="7">
    <source>
        <dbReference type="ARBA" id="ARBA00023015"/>
    </source>
</evidence>
<protein>
    <recommendedName>
        <fullName evidence="16">R3H domain-containing protein</fullName>
    </recommendedName>
</protein>
<feature type="domain" description="R3H" evidence="13">
    <location>
        <begin position="824"/>
        <end position="887"/>
    </location>
</feature>
<dbReference type="GO" id="GO:0000981">
    <property type="term" value="F:DNA-binding transcription factor activity, RNA polymerase II-specific"/>
    <property type="evidence" value="ECO:0007669"/>
    <property type="project" value="TreeGrafter"/>
</dbReference>
<dbReference type="AlphaFoldDB" id="A0AA39GSQ8"/>
<keyword evidence="8" id="KW-0804">Transcription</keyword>
<evidence type="ECO:0000256" key="3">
    <source>
        <dbReference type="ARBA" id="ARBA00022723"/>
    </source>
</evidence>
<keyword evidence="4" id="KW-0677">Repeat</keyword>
<dbReference type="InterPro" id="IPR019787">
    <property type="entry name" value="Znf_PHD-finger"/>
</dbReference>
<dbReference type="InterPro" id="IPR000967">
    <property type="entry name" value="Znf_NFX1"/>
</dbReference>
<keyword evidence="5 10" id="KW-0863">Zinc-finger</keyword>
<dbReference type="InterPro" id="IPR034078">
    <property type="entry name" value="NFX1_fam"/>
</dbReference>
<feature type="compositionally biased region" description="Gly residues" evidence="11">
    <location>
        <begin position="33"/>
        <end position="43"/>
    </location>
</feature>
<evidence type="ECO:0000256" key="8">
    <source>
        <dbReference type="ARBA" id="ARBA00023163"/>
    </source>
</evidence>
<comment type="similarity">
    <text evidence="2">Belongs to the NFX1 family.</text>
</comment>
<dbReference type="CDD" id="cd06008">
    <property type="entry name" value="NF-X1-zinc-finger"/>
    <property type="match status" value="5"/>
</dbReference>
<feature type="region of interest" description="Disordered" evidence="11">
    <location>
        <begin position="1"/>
        <end position="161"/>
    </location>
</feature>
<feature type="domain" description="PHD-type" evidence="12">
    <location>
        <begin position="174"/>
        <end position="238"/>
    </location>
</feature>
<evidence type="ECO:0000313" key="15">
    <source>
        <dbReference type="Proteomes" id="UP001175261"/>
    </source>
</evidence>
<gene>
    <name evidence="14" type="ORF">NLU13_2246</name>
</gene>
<comment type="subcellular location">
    <subcellularLocation>
        <location evidence="1">Nucleus</location>
    </subcellularLocation>
</comment>
<name>A0AA39GSQ8_SARSR</name>
<keyword evidence="7" id="KW-0805">Transcription regulation</keyword>
<accession>A0AA39GSQ8</accession>
<dbReference type="GO" id="GO:0005634">
    <property type="term" value="C:nucleus"/>
    <property type="evidence" value="ECO:0007669"/>
    <property type="project" value="UniProtKB-SubCell"/>
</dbReference>
<evidence type="ECO:0000256" key="1">
    <source>
        <dbReference type="ARBA" id="ARBA00004123"/>
    </source>
</evidence>
<evidence type="ECO:0000313" key="14">
    <source>
        <dbReference type="EMBL" id="KAK0392751.1"/>
    </source>
</evidence>